<keyword evidence="2" id="KW-1185">Reference proteome</keyword>
<dbReference type="EMBL" id="FN653021">
    <property type="protein sequence ID" value="CBY23422.1"/>
    <property type="molecule type" value="Genomic_DNA"/>
</dbReference>
<reference evidence="1" key="1">
    <citation type="journal article" date="2010" name="Science">
        <title>Plasticity of animal genome architecture unmasked by rapid evolution of a pelagic tunicate.</title>
        <authorList>
            <person name="Denoeud F."/>
            <person name="Henriet S."/>
            <person name="Mungpakdee S."/>
            <person name="Aury J.M."/>
            <person name="Da Silva C."/>
            <person name="Brinkmann H."/>
            <person name="Mikhaleva J."/>
            <person name="Olsen L.C."/>
            <person name="Jubin C."/>
            <person name="Canestro C."/>
            <person name="Bouquet J.M."/>
            <person name="Danks G."/>
            <person name="Poulain J."/>
            <person name="Campsteijn C."/>
            <person name="Adamski M."/>
            <person name="Cross I."/>
            <person name="Yadetie F."/>
            <person name="Muffato M."/>
            <person name="Louis A."/>
            <person name="Butcher S."/>
            <person name="Tsagkogeorga G."/>
            <person name="Konrad A."/>
            <person name="Singh S."/>
            <person name="Jensen M.F."/>
            <person name="Cong E.H."/>
            <person name="Eikeseth-Otteraa H."/>
            <person name="Noel B."/>
            <person name="Anthouard V."/>
            <person name="Porcel B.M."/>
            <person name="Kachouri-Lafond R."/>
            <person name="Nishino A."/>
            <person name="Ugolini M."/>
            <person name="Chourrout P."/>
            <person name="Nishida H."/>
            <person name="Aasland R."/>
            <person name="Huzurbazar S."/>
            <person name="Westhof E."/>
            <person name="Delsuc F."/>
            <person name="Lehrach H."/>
            <person name="Reinhardt R."/>
            <person name="Weissenbach J."/>
            <person name="Roy S.W."/>
            <person name="Artiguenave F."/>
            <person name="Postlethwait J.H."/>
            <person name="Manak J.R."/>
            <person name="Thompson E.M."/>
            <person name="Jaillon O."/>
            <person name="Du Pasquier L."/>
            <person name="Boudinot P."/>
            <person name="Liberles D.A."/>
            <person name="Volff J.N."/>
            <person name="Philippe H."/>
            <person name="Lenhard B."/>
            <person name="Roest Crollius H."/>
            <person name="Wincker P."/>
            <person name="Chourrout D."/>
        </authorList>
    </citation>
    <scope>NUCLEOTIDE SEQUENCE [LARGE SCALE GENOMIC DNA]</scope>
</reference>
<dbReference type="InParanoid" id="E4X1V5"/>
<dbReference type="SUPFAM" id="SSF50965">
    <property type="entry name" value="Galactose oxidase, central domain"/>
    <property type="match status" value="1"/>
</dbReference>
<evidence type="ECO:0000313" key="1">
    <source>
        <dbReference type="EMBL" id="CBY23422.1"/>
    </source>
</evidence>
<dbReference type="InterPro" id="IPR011043">
    <property type="entry name" value="Gal_Oxase/kelch_b-propeller"/>
</dbReference>
<sequence>MNFAALQRIDIAGDDSLEKSELLGFHDEYYDNVILFNVKEGTCQDPIKPSSTNIMVLPGENLEMSYVINGDGATSSFVGINNHLRFAFKSQPAIVAGQLYIFGGDYHGHQDSGRRIARLDSCKFVELNVKLNHNFIHGHFALSTADGSKAIICFGYDSERICNVFDRKKTRSTFRTTHPHVYGGLGFYNGQPTTVGGMNQNGQVETLGKDGWTQLANFPKPLYGHNLIGLKNGDMLLIAGTTPFLDDDKNRILTDSIWNLRNGIWTVYGTLKQKVAFGSSLYVEASKTIYVFAGEKNDKKEWPLQRIDLEEDESFMKSEYIYRSHRFYHYNPIMLQVEANPCQSYTSDKFYWMDKYGLTEYRRTLDGYYDVSVNLLAYLSKTILF</sequence>
<name>E4X1V5_OIKDI</name>
<dbReference type="AlphaFoldDB" id="E4X1V5"/>
<protein>
    <submittedName>
        <fullName evidence="1">Uncharacterized protein</fullName>
    </submittedName>
</protein>
<gene>
    <name evidence="1" type="ORF">GSOID_T00015860001</name>
</gene>
<proteinExistence type="predicted"/>
<organism evidence="1">
    <name type="scientific">Oikopleura dioica</name>
    <name type="common">Tunicate</name>
    <dbReference type="NCBI Taxonomy" id="34765"/>
    <lineage>
        <taxon>Eukaryota</taxon>
        <taxon>Metazoa</taxon>
        <taxon>Chordata</taxon>
        <taxon>Tunicata</taxon>
        <taxon>Appendicularia</taxon>
        <taxon>Copelata</taxon>
        <taxon>Oikopleuridae</taxon>
        <taxon>Oikopleura</taxon>
    </lineage>
</organism>
<dbReference type="OrthoDB" id="8626034at2759"/>
<dbReference type="Gene3D" id="2.120.10.80">
    <property type="entry name" value="Kelch-type beta propeller"/>
    <property type="match status" value="1"/>
</dbReference>
<dbReference type="InterPro" id="IPR015915">
    <property type="entry name" value="Kelch-typ_b-propeller"/>
</dbReference>
<accession>E4X1V5</accession>
<evidence type="ECO:0000313" key="2">
    <source>
        <dbReference type="Proteomes" id="UP000001307"/>
    </source>
</evidence>
<dbReference type="Proteomes" id="UP000001307">
    <property type="component" value="Unassembled WGS sequence"/>
</dbReference>